<name>A0A3A9JXP1_9BACI</name>
<gene>
    <name evidence="1" type="ORF">CR203_23460</name>
</gene>
<dbReference type="Pfam" id="PF13921">
    <property type="entry name" value="Myb_DNA-bind_6"/>
    <property type="match status" value="1"/>
</dbReference>
<dbReference type="OrthoDB" id="2845592at2"/>
<dbReference type="RefSeq" id="WP_110939034.1">
    <property type="nucleotide sequence ID" value="NZ_KZ614148.1"/>
</dbReference>
<dbReference type="PANTHER" id="PTHR41302:SF2">
    <property type="entry name" value="PRESPORE SPECIFIC TRANSCRIPTIONAL ACTIVATOR RSFA"/>
    <property type="match status" value="1"/>
</dbReference>
<evidence type="ECO:0000313" key="1">
    <source>
        <dbReference type="EMBL" id="RKL64969.1"/>
    </source>
</evidence>
<comment type="caution">
    <text evidence="1">The sequence shown here is derived from an EMBL/GenBank/DDBJ whole genome shotgun (WGS) entry which is preliminary data.</text>
</comment>
<protein>
    <recommendedName>
        <fullName evidence="3">RsfA family transcriptional regulator</fullName>
    </recommendedName>
</protein>
<accession>A0A3A9JXP1</accession>
<reference evidence="1 2" key="1">
    <citation type="submission" date="2017-10" db="EMBL/GenBank/DDBJ databases">
        <title>Bacillus sp. nov., a halophilic bacterium isolated from a Keqin Lake.</title>
        <authorList>
            <person name="Wang H."/>
        </authorList>
    </citation>
    <scope>NUCLEOTIDE SEQUENCE [LARGE SCALE GENOMIC DNA]</scope>
    <source>
        <strain evidence="1 2">KCTC 13187</strain>
    </source>
</reference>
<dbReference type="InterPro" id="IPR014243">
    <property type="entry name" value="RsfA-like"/>
</dbReference>
<dbReference type="Proteomes" id="UP000281498">
    <property type="component" value="Unassembled WGS sequence"/>
</dbReference>
<proteinExistence type="predicted"/>
<evidence type="ECO:0008006" key="3">
    <source>
        <dbReference type="Google" id="ProtNLM"/>
    </source>
</evidence>
<dbReference type="PANTHER" id="PTHR41302">
    <property type="entry name" value="PRESPORE-SPECIFIC TRANSCRIPTIONAL REGULATOR RSFA-RELATED"/>
    <property type="match status" value="1"/>
</dbReference>
<dbReference type="AlphaFoldDB" id="A0A3A9JXP1"/>
<sequence length="171" mass="19898">MSTKSIVLWTEKDDRLLADTVKSKIILGESQGQAFKEAGYKLNRTAAACAFRWSSVVKLKFNKEIEKAKQQKNEKKVKTHYNQNNFTRIEREDISKETEQLKVKHILSAFSELNNELNLKDINRVMRENEALFQENRQLKKEILAVSVIIDRLRLSLNIDAHNDIELPEVN</sequence>
<dbReference type="Gene3D" id="1.10.10.60">
    <property type="entry name" value="Homeodomain-like"/>
    <property type="match status" value="1"/>
</dbReference>
<organism evidence="1 2">
    <name type="scientific">Salipaludibacillus neizhouensis</name>
    <dbReference type="NCBI Taxonomy" id="885475"/>
    <lineage>
        <taxon>Bacteria</taxon>
        <taxon>Bacillati</taxon>
        <taxon>Bacillota</taxon>
        <taxon>Bacilli</taxon>
        <taxon>Bacillales</taxon>
        <taxon>Bacillaceae</taxon>
    </lineage>
</organism>
<evidence type="ECO:0000313" key="2">
    <source>
        <dbReference type="Proteomes" id="UP000281498"/>
    </source>
</evidence>
<keyword evidence="2" id="KW-1185">Reference proteome</keyword>
<dbReference type="EMBL" id="PDOE01000027">
    <property type="protein sequence ID" value="RKL64969.1"/>
    <property type="molecule type" value="Genomic_DNA"/>
</dbReference>